<comment type="similarity">
    <text evidence="1">Belongs to the bacterial solute-binding protein 8 family.</text>
</comment>
<organism evidence="5 6">
    <name type="scientific">Sporanaerobacter acetigenes DSM 13106</name>
    <dbReference type="NCBI Taxonomy" id="1123281"/>
    <lineage>
        <taxon>Bacteria</taxon>
        <taxon>Bacillati</taxon>
        <taxon>Bacillota</taxon>
        <taxon>Tissierellia</taxon>
        <taxon>Tissierellales</taxon>
        <taxon>Sporanaerobacteraceae</taxon>
        <taxon>Sporanaerobacter</taxon>
    </lineage>
</organism>
<dbReference type="EMBL" id="FQXR01000006">
    <property type="protein sequence ID" value="SHH94857.1"/>
    <property type="molecule type" value="Genomic_DNA"/>
</dbReference>
<evidence type="ECO:0000313" key="6">
    <source>
        <dbReference type="Proteomes" id="UP000184389"/>
    </source>
</evidence>
<dbReference type="PROSITE" id="PS51257">
    <property type="entry name" value="PROKAR_LIPOPROTEIN"/>
    <property type="match status" value="1"/>
</dbReference>
<dbReference type="NCBIfam" id="NF038402">
    <property type="entry name" value="TroA_like"/>
    <property type="match status" value="1"/>
</dbReference>
<evidence type="ECO:0000259" key="4">
    <source>
        <dbReference type="PROSITE" id="PS50983"/>
    </source>
</evidence>
<dbReference type="Proteomes" id="UP000184389">
    <property type="component" value="Unassembled WGS sequence"/>
</dbReference>
<feature type="chain" id="PRO_5039356430" evidence="3">
    <location>
        <begin position="25"/>
        <end position="322"/>
    </location>
</feature>
<keyword evidence="2 3" id="KW-0732">Signal</keyword>
<dbReference type="RefSeq" id="WP_072744158.1">
    <property type="nucleotide sequence ID" value="NZ_FQXR01000006.1"/>
</dbReference>
<reference evidence="5 6" key="1">
    <citation type="submission" date="2016-11" db="EMBL/GenBank/DDBJ databases">
        <authorList>
            <person name="Jaros S."/>
            <person name="Januszkiewicz K."/>
            <person name="Wedrychowicz H."/>
        </authorList>
    </citation>
    <scope>NUCLEOTIDE SEQUENCE [LARGE SCALE GENOMIC DNA]</scope>
    <source>
        <strain evidence="5 6">DSM 13106</strain>
    </source>
</reference>
<dbReference type="STRING" id="1123281.SAMN02745180_01486"/>
<feature type="signal peptide" evidence="3">
    <location>
        <begin position="1"/>
        <end position="24"/>
    </location>
</feature>
<dbReference type="InterPro" id="IPR002491">
    <property type="entry name" value="ABC_transptr_periplasmic_BD"/>
</dbReference>
<gene>
    <name evidence="5" type="ORF">SAMN02745180_01486</name>
</gene>
<evidence type="ECO:0000313" key="5">
    <source>
        <dbReference type="EMBL" id="SHH94857.1"/>
    </source>
</evidence>
<dbReference type="PANTHER" id="PTHR30535:SF34">
    <property type="entry name" value="MOLYBDATE-BINDING PROTEIN MOLA"/>
    <property type="match status" value="1"/>
</dbReference>
<proteinExistence type="inferred from homology"/>
<name>A0A1M5X4X6_9FIRM</name>
<protein>
    <submittedName>
        <fullName evidence="5">Iron complex transport system substrate-binding protein</fullName>
    </submittedName>
</protein>
<dbReference type="Pfam" id="PF01497">
    <property type="entry name" value="Peripla_BP_2"/>
    <property type="match status" value="1"/>
</dbReference>
<dbReference type="AlphaFoldDB" id="A0A1M5X4X6"/>
<dbReference type="CDD" id="cd01144">
    <property type="entry name" value="BtuF"/>
    <property type="match status" value="1"/>
</dbReference>
<dbReference type="InterPro" id="IPR054828">
    <property type="entry name" value="Vit_B12_bind_prot"/>
</dbReference>
<dbReference type="OrthoDB" id="9816357at2"/>
<evidence type="ECO:0000256" key="2">
    <source>
        <dbReference type="ARBA" id="ARBA00022729"/>
    </source>
</evidence>
<dbReference type="SUPFAM" id="SSF53807">
    <property type="entry name" value="Helical backbone' metal receptor"/>
    <property type="match status" value="1"/>
</dbReference>
<keyword evidence="6" id="KW-1185">Reference proteome</keyword>
<dbReference type="InterPro" id="IPR050902">
    <property type="entry name" value="ABC_Transporter_SBP"/>
</dbReference>
<dbReference type="GO" id="GO:0071281">
    <property type="term" value="P:cellular response to iron ion"/>
    <property type="evidence" value="ECO:0007669"/>
    <property type="project" value="TreeGrafter"/>
</dbReference>
<accession>A0A1M5X4X6</accession>
<sequence length="322" mass="35876">MKKISSKKLIVLFLVLAMALTTFTACGKTNSNEDVKQNEEVVEEKENKVQYPMEVEDQFGNKVTIENEPKTIVSLAPSHTEILFSLGLGDKIAGVTEYCDYPEEAKSKEKVGSFTGVNIERIIELDPDIVFQFGPGDEEVNAKIRDAGIVLLCYEPDSIDEVMNLIQSIGTVTNTEDEATKVVDDMKAKKDEIVNKVKDEEKVKVFYEIWNDPLMAAGPGSFMDELMTLAGGENIASDAEGEYPQFDMEQLIERNPDVYLGAKDSEEKTVESIKERPGFENINAVKNNRVYLLDPNIVSRPGPRIIDALELVAKSIHPDAFK</sequence>
<dbReference type="PANTHER" id="PTHR30535">
    <property type="entry name" value="VITAMIN B12-BINDING PROTEIN"/>
    <property type="match status" value="1"/>
</dbReference>
<dbReference type="PROSITE" id="PS50983">
    <property type="entry name" value="FE_B12_PBP"/>
    <property type="match status" value="1"/>
</dbReference>
<evidence type="ECO:0000256" key="1">
    <source>
        <dbReference type="ARBA" id="ARBA00008814"/>
    </source>
</evidence>
<feature type="domain" description="Fe/B12 periplasmic-binding" evidence="4">
    <location>
        <begin position="71"/>
        <end position="320"/>
    </location>
</feature>
<evidence type="ECO:0000256" key="3">
    <source>
        <dbReference type="SAM" id="SignalP"/>
    </source>
</evidence>
<dbReference type="Gene3D" id="3.40.50.1980">
    <property type="entry name" value="Nitrogenase molybdenum iron protein domain"/>
    <property type="match status" value="2"/>
</dbReference>